<evidence type="ECO:0000313" key="2">
    <source>
        <dbReference type="Proteomes" id="UP000001194"/>
    </source>
</evidence>
<accession>B0DYY1</accession>
<proteinExistence type="predicted"/>
<dbReference type="RefSeq" id="XP_001889134.1">
    <property type="nucleotide sequence ID" value="XM_001889099.1"/>
</dbReference>
<dbReference type="GeneID" id="6084753"/>
<dbReference type="STRING" id="486041.B0DYY1"/>
<reference evidence="1 2" key="1">
    <citation type="journal article" date="2008" name="Nature">
        <title>The genome of Laccaria bicolor provides insights into mycorrhizal symbiosis.</title>
        <authorList>
            <person name="Martin F."/>
            <person name="Aerts A."/>
            <person name="Ahren D."/>
            <person name="Brun A."/>
            <person name="Danchin E.G.J."/>
            <person name="Duchaussoy F."/>
            <person name="Gibon J."/>
            <person name="Kohler A."/>
            <person name="Lindquist E."/>
            <person name="Pereda V."/>
            <person name="Salamov A."/>
            <person name="Shapiro H.J."/>
            <person name="Wuyts J."/>
            <person name="Blaudez D."/>
            <person name="Buee M."/>
            <person name="Brokstein P."/>
            <person name="Canbaeck B."/>
            <person name="Cohen D."/>
            <person name="Courty P.E."/>
            <person name="Coutinho P.M."/>
            <person name="Delaruelle C."/>
            <person name="Detter J.C."/>
            <person name="Deveau A."/>
            <person name="DiFazio S."/>
            <person name="Duplessis S."/>
            <person name="Fraissinet-Tachet L."/>
            <person name="Lucic E."/>
            <person name="Frey-Klett P."/>
            <person name="Fourrey C."/>
            <person name="Feussner I."/>
            <person name="Gay G."/>
            <person name="Grimwood J."/>
            <person name="Hoegger P.J."/>
            <person name="Jain P."/>
            <person name="Kilaru S."/>
            <person name="Labbe J."/>
            <person name="Lin Y.C."/>
            <person name="Legue V."/>
            <person name="Le Tacon F."/>
            <person name="Marmeisse R."/>
            <person name="Melayah D."/>
            <person name="Montanini B."/>
            <person name="Muratet M."/>
            <person name="Nehls U."/>
            <person name="Niculita-Hirzel H."/>
            <person name="Oudot-Le Secq M.P."/>
            <person name="Peter M."/>
            <person name="Quesneville H."/>
            <person name="Rajashekar B."/>
            <person name="Reich M."/>
            <person name="Rouhier N."/>
            <person name="Schmutz J."/>
            <person name="Yin T."/>
            <person name="Chalot M."/>
            <person name="Henrissat B."/>
            <person name="Kuees U."/>
            <person name="Lucas S."/>
            <person name="Van de Peer Y."/>
            <person name="Podila G.K."/>
            <person name="Polle A."/>
            <person name="Pukkila P.J."/>
            <person name="Richardson P.M."/>
            <person name="Rouze P."/>
            <person name="Sanders I.R."/>
            <person name="Stajich J.E."/>
            <person name="Tunlid A."/>
            <person name="Tuskan G."/>
            <person name="Grigoriev I.V."/>
        </authorList>
    </citation>
    <scope>NUCLEOTIDE SEQUENCE [LARGE SCALE GENOMIC DNA]</scope>
    <source>
        <strain evidence="2">S238N-H82 / ATCC MYA-4686</strain>
    </source>
</reference>
<dbReference type="KEGG" id="lbc:LACBIDRAFT_314643"/>
<protein>
    <submittedName>
        <fullName evidence="1">Predicted protein</fullName>
    </submittedName>
</protein>
<dbReference type="InParanoid" id="B0DYY1"/>
<dbReference type="OrthoDB" id="2142724at2759"/>
<evidence type="ECO:0000313" key="1">
    <source>
        <dbReference type="EMBL" id="EDR00225.1"/>
    </source>
</evidence>
<dbReference type="AlphaFoldDB" id="B0DYY1"/>
<organism evidence="2">
    <name type="scientific">Laccaria bicolor (strain S238N-H82 / ATCC MYA-4686)</name>
    <name type="common">Bicoloured deceiver</name>
    <name type="synonym">Laccaria laccata var. bicolor</name>
    <dbReference type="NCBI Taxonomy" id="486041"/>
    <lineage>
        <taxon>Eukaryota</taxon>
        <taxon>Fungi</taxon>
        <taxon>Dikarya</taxon>
        <taxon>Basidiomycota</taxon>
        <taxon>Agaricomycotina</taxon>
        <taxon>Agaricomycetes</taxon>
        <taxon>Agaricomycetidae</taxon>
        <taxon>Agaricales</taxon>
        <taxon>Agaricineae</taxon>
        <taxon>Hydnangiaceae</taxon>
        <taxon>Laccaria</taxon>
    </lineage>
</organism>
<keyword evidence="2" id="KW-1185">Reference proteome</keyword>
<dbReference type="Proteomes" id="UP000001194">
    <property type="component" value="Unassembled WGS sequence"/>
</dbReference>
<dbReference type="EMBL" id="DS547152">
    <property type="protein sequence ID" value="EDR00225.1"/>
    <property type="molecule type" value="Genomic_DNA"/>
</dbReference>
<name>B0DYY1_LACBS</name>
<dbReference type="HOGENOM" id="CLU_056788_11_3_1"/>
<sequence>MLECAGLNVKHVQKMAAEWDPFLHADFICHRSQYPPNYLLPIDEVSKDDHTYLWGRAPVGEWVEQHDPFVQRGRYSMIAALALDEGIIALRVVEGSLRHDTFFKYLHANVLPLMTPFSGPHSVLLLMVLHNPW</sequence>
<gene>
    <name evidence="1" type="ORF">LACBIDRAFT_314643</name>
</gene>